<dbReference type="NCBIfam" id="TIGR00229">
    <property type="entry name" value="sensory_box"/>
    <property type="match status" value="1"/>
</dbReference>
<feature type="transmembrane region" description="Helical" evidence="9">
    <location>
        <begin position="61"/>
        <end position="84"/>
    </location>
</feature>
<sequence>MAVGLDELLDTGGFVPHGVCLLWRPDLLALHVASDTLIGLSYFSIPLALLYFVYRRRDVAFGWVAVLFALFIIACGSTHFLSIWTLWEADYLLEGAVKLITAVVSLATAATLWWLMPRLLALPSPAQLARSNAALEHEIAIRRQMEQRYSGFFNNLAEALFIVEVLPDGGFAYQAINPALARATGLDPEKLRGRRVEDALSPEIADGVLPRYAQCRDSGESVDYEEVLSLPVGRRVFHTMLVPVRDAAGRVAQLLGSGRDVTERKRLQEEMVQTSKLATLGTLAAGMAHEMSQPLNVIRLWTENTLARLRETTLDPVRTERALTLVIEQTERMAKLIDHVRTFGRRDGGGTQIFHPAHCVRSAVELVRHQYALENIEVVESITSADLPVSGRPLELEQVILNLLSNARDAIIACRAADGTSGCIMVAVDDDRDGHNTVIRVTDDGGGIDPTVLPRIFDPFFTTKEVGKGSGLGLSIGYGIVDGMGGRIDARSVELDDGRCGARFTITLPSQPVSSSDRELSHA</sequence>
<evidence type="ECO:0000256" key="6">
    <source>
        <dbReference type="ARBA" id="ARBA00022777"/>
    </source>
</evidence>
<evidence type="ECO:0000256" key="4">
    <source>
        <dbReference type="ARBA" id="ARBA00022679"/>
    </source>
</evidence>
<evidence type="ECO:0000256" key="8">
    <source>
        <dbReference type="ARBA" id="ARBA00023012"/>
    </source>
</evidence>
<dbReference type="CDD" id="cd00082">
    <property type="entry name" value="HisKA"/>
    <property type="match status" value="1"/>
</dbReference>
<dbReference type="Gene3D" id="3.30.450.20">
    <property type="entry name" value="PAS domain"/>
    <property type="match status" value="1"/>
</dbReference>
<keyword evidence="3" id="KW-0597">Phosphoprotein</keyword>
<feature type="domain" description="PAC" evidence="11">
    <location>
        <begin position="222"/>
        <end position="273"/>
    </location>
</feature>
<dbReference type="PANTHER" id="PTHR43065:SF46">
    <property type="entry name" value="C4-DICARBOXYLATE TRANSPORT SENSOR PROTEIN DCTB"/>
    <property type="match status" value="1"/>
</dbReference>
<dbReference type="Pfam" id="PF25487">
    <property type="entry name" value="ETR1_N"/>
    <property type="match status" value="1"/>
</dbReference>
<reference evidence="12 13" key="2">
    <citation type="journal article" date="2016" name="Genome Announc.">
        <title>Complete Genome Sequence of a Strain of Azospirillum thiophilum Isolated from a Sulfide Spring.</title>
        <authorList>
            <person name="Fomenkov A."/>
            <person name="Vincze T."/>
            <person name="Grabovich M."/>
            <person name="Anton B.P."/>
            <person name="Dubinina G."/>
            <person name="Orlova M."/>
            <person name="Belousova E."/>
            <person name="Roberts R.J."/>
        </authorList>
    </citation>
    <scope>NUCLEOTIDE SEQUENCE [LARGE SCALE GENOMIC DNA]</scope>
    <source>
        <strain evidence="12 13">BV-S</strain>
    </source>
</reference>
<keyword evidence="9" id="KW-1133">Transmembrane helix</keyword>
<dbReference type="InterPro" id="IPR013656">
    <property type="entry name" value="PAS_4"/>
</dbReference>
<dbReference type="Pfam" id="PF08448">
    <property type="entry name" value="PAS_4"/>
    <property type="match status" value="1"/>
</dbReference>
<keyword evidence="4" id="KW-0808">Transferase</keyword>
<dbReference type="Gene3D" id="1.10.287.130">
    <property type="match status" value="1"/>
</dbReference>
<organism evidence="12 13">
    <name type="scientific">Azospirillum thiophilum</name>
    <dbReference type="NCBI Taxonomy" id="528244"/>
    <lineage>
        <taxon>Bacteria</taxon>
        <taxon>Pseudomonadati</taxon>
        <taxon>Pseudomonadota</taxon>
        <taxon>Alphaproteobacteria</taxon>
        <taxon>Rhodospirillales</taxon>
        <taxon>Azospirillaceae</taxon>
        <taxon>Azospirillum</taxon>
    </lineage>
</organism>
<dbReference type="InterPro" id="IPR036097">
    <property type="entry name" value="HisK_dim/P_sf"/>
</dbReference>
<evidence type="ECO:0000256" key="1">
    <source>
        <dbReference type="ARBA" id="ARBA00000085"/>
    </source>
</evidence>
<dbReference type="InterPro" id="IPR004358">
    <property type="entry name" value="Sig_transdc_His_kin-like_C"/>
</dbReference>
<dbReference type="InterPro" id="IPR005467">
    <property type="entry name" value="His_kinase_dom"/>
</dbReference>
<reference evidence="13" key="1">
    <citation type="submission" date="2015-08" db="EMBL/GenBank/DDBJ databases">
        <title>Complete Genome Sequence of Azospirillum thiophilum BV-S.</title>
        <authorList>
            <person name="Fomenkov A."/>
            <person name="Vincze T."/>
            <person name="Grabovich M."/>
            <person name="Dubinina G."/>
            <person name="Orlova M."/>
            <person name="Belousova E."/>
            <person name="Roberts R.J."/>
        </authorList>
    </citation>
    <scope>NUCLEOTIDE SEQUENCE [LARGE SCALE GENOMIC DNA]</scope>
    <source>
        <strain evidence="13">BV-S</strain>
    </source>
</reference>
<dbReference type="EMBL" id="CP012401">
    <property type="protein sequence ID" value="ALG71488.1"/>
    <property type="molecule type" value="Genomic_DNA"/>
</dbReference>
<dbReference type="InterPro" id="IPR058544">
    <property type="entry name" value="ETR1_N"/>
</dbReference>
<dbReference type="InterPro" id="IPR000700">
    <property type="entry name" value="PAS-assoc_C"/>
</dbReference>
<dbReference type="SMART" id="SM00387">
    <property type="entry name" value="HATPase_c"/>
    <property type="match status" value="1"/>
</dbReference>
<evidence type="ECO:0000256" key="9">
    <source>
        <dbReference type="SAM" id="Phobius"/>
    </source>
</evidence>
<dbReference type="SUPFAM" id="SSF55874">
    <property type="entry name" value="ATPase domain of HSP90 chaperone/DNA topoisomerase II/histidine kinase"/>
    <property type="match status" value="1"/>
</dbReference>
<dbReference type="Pfam" id="PF00512">
    <property type="entry name" value="HisKA"/>
    <property type="match status" value="1"/>
</dbReference>
<dbReference type="InterPro" id="IPR003594">
    <property type="entry name" value="HATPase_dom"/>
</dbReference>
<dbReference type="PANTHER" id="PTHR43065">
    <property type="entry name" value="SENSOR HISTIDINE KINASE"/>
    <property type="match status" value="1"/>
</dbReference>
<evidence type="ECO:0000259" key="11">
    <source>
        <dbReference type="PROSITE" id="PS50113"/>
    </source>
</evidence>
<dbReference type="Pfam" id="PF02518">
    <property type="entry name" value="HATPase_c"/>
    <property type="match status" value="1"/>
</dbReference>
<dbReference type="InterPro" id="IPR035965">
    <property type="entry name" value="PAS-like_dom_sf"/>
</dbReference>
<evidence type="ECO:0000256" key="2">
    <source>
        <dbReference type="ARBA" id="ARBA00012438"/>
    </source>
</evidence>
<dbReference type="InterPro" id="IPR000014">
    <property type="entry name" value="PAS"/>
</dbReference>
<name>A0AAC8VXV1_9PROT</name>
<gene>
    <name evidence="12" type="ORF">AL072_11805</name>
</gene>
<keyword evidence="9" id="KW-0812">Transmembrane</keyword>
<evidence type="ECO:0000256" key="5">
    <source>
        <dbReference type="ARBA" id="ARBA00022741"/>
    </source>
</evidence>
<dbReference type="GO" id="GO:0000155">
    <property type="term" value="F:phosphorelay sensor kinase activity"/>
    <property type="evidence" value="ECO:0007669"/>
    <property type="project" value="InterPro"/>
</dbReference>
<dbReference type="KEGG" id="ati:AL072_11805"/>
<evidence type="ECO:0000259" key="10">
    <source>
        <dbReference type="PROSITE" id="PS50109"/>
    </source>
</evidence>
<dbReference type="RefSeq" id="WP_045580158.1">
    <property type="nucleotide sequence ID" value="NZ_LAEL01000001.1"/>
</dbReference>
<keyword evidence="5" id="KW-0547">Nucleotide-binding</keyword>
<dbReference type="PROSITE" id="PS50113">
    <property type="entry name" value="PAC"/>
    <property type="match status" value="1"/>
</dbReference>
<dbReference type="PRINTS" id="PR00344">
    <property type="entry name" value="BCTRLSENSOR"/>
</dbReference>
<keyword evidence="8" id="KW-0902">Two-component regulatory system</keyword>
<keyword evidence="13" id="KW-1185">Reference proteome</keyword>
<evidence type="ECO:0000256" key="3">
    <source>
        <dbReference type="ARBA" id="ARBA00022553"/>
    </source>
</evidence>
<protein>
    <recommendedName>
        <fullName evidence="2">histidine kinase</fullName>
        <ecNumber evidence="2">2.7.13.3</ecNumber>
    </recommendedName>
</protein>
<dbReference type="PROSITE" id="PS50109">
    <property type="entry name" value="HIS_KIN"/>
    <property type="match status" value="1"/>
</dbReference>
<dbReference type="Proteomes" id="UP000069935">
    <property type="component" value="Chromosome 1"/>
</dbReference>
<feature type="domain" description="Histidine kinase" evidence="10">
    <location>
        <begin position="286"/>
        <end position="512"/>
    </location>
</feature>
<dbReference type="AlphaFoldDB" id="A0AAC8VXV1"/>
<dbReference type="CDD" id="cd00130">
    <property type="entry name" value="PAS"/>
    <property type="match status" value="1"/>
</dbReference>
<keyword evidence="9" id="KW-0472">Membrane</keyword>
<evidence type="ECO:0000313" key="12">
    <source>
        <dbReference type="EMBL" id="ALG71488.1"/>
    </source>
</evidence>
<dbReference type="SUPFAM" id="SSF55785">
    <property type="entry name" value="PYP-like sensor domain (PAS domain)"/>
    <property type="match status" value="1"/>
</dbReference>
<dbReference type="EC" id="2.7.13.3" evidence="2"/>
<proteinExistence type="predicted"/>
<accession>A0AAC8VXV1</accession>
<evidence type="ECO:0000313" key="13">
    <source>
        <dbReference type="Proteomes" id="UP000069935"/>
    </source>
</evidence>
<dbReference type="SUPFAM" id="SSF47384">
    <property type="entry name" value="Homodimeric domain of signal transducing histidine kinase"/>
    <property type="match status" value="1"/>
</dbReference>
<keyword evidence="6 12" id="KW-0418">Kinase</keyword>
<dbReference type="InterPro" id="IPR003661">
    <property type="entry name" value="HisK_dim/P_dom"/>
</dbReference>
<feature type="transmembrane region" description="Helical" evidence="9">
    <location>
        <begin position="36"/>
        <end position="54"/>
    </location>
</feature>
<keyword evidence="7" id="KW-0067">ATP-binding</keyword>
<comment type="catalytic activity">
    <reaction evidence="1">
        <text>ATP + protein L-histidine = ADP + protein N-phospho-L-histidine.</text>
        <dbReference type="EC" id="2.7.13.3"/>
    </reaction>
</comment>
<dbReference type="Gene3D" id="3.30.565.10">
    <property type="entry name" value="Histidine kinase-like ATPase, C-terminal domain"/>
    <property type="match status" value="1"/>
</dbReference>
<dbReference type="InterPro" id="IPR036890">
    <property type="entry name" value="HATPase_C_sf"/>
</dbReference>
<evidence type="ECO:0000256" key="7">
    <source>
        <dbReference type="ARBA" id="ARBA00022840"/>
    </source>
</evidence>
<dbReference type="GO" id="GO:0005524">
    <property type="term" value="F:ATP binding"/>
    <property type="evidence" value="ECO:0007669"/>
    <property type="project" value="UniProtKB-KW"/>
</dbReference>
<dbReference type="SMART" id="SM00388">
    <property type="entry name" value="HisKA"/>
    <property type="match status" value="1"/>
</dbReference>